<evidence type="ECO:0000256" key="7">
    <source>
        <dbReference type="ARBA" id="ARBA00022833"/>
    </source>
</evidence>
<evidence type="ECO:0000256" key="2">
    <source>
        <dbReference type="ARBA" id="ARBA00004123"/>
    </source>
</evidence>
<evidence type="ECO:0000256" key="11">
    <source>
        <dbReference type="SAM" id="MobiDB-lite"/>
    </source>
</evidence>
<proteinExistence type="inferred from homology"/>
<feature type="domain" description="Deacetylase sirtuin-type" evidence="12">
    <location>
        <begin position="193"/>
        <end position="470"/>
    </location>
</feature>
<dbReference type="InterPro" id="IPR026591">
    <property type="entry name" value="Sirtuin_cat_small_dom_sf"/>
</dbReference>
<keyword evidence="6 10" id="KW-0479">Metal-binding</keyword>
<feature type="binding site" evidence="10">
    <location>
        <position position="355"/>
    </location>
    <ligand>
        <name>Zn(2+)</name>
        <dbReference type="ChEBI" id="CHEBI:29105"/>
    </ligand>
</feature>
<dbReference type="SUPFAM" id="SSF52467">
    <property type="entry name" value="DHS-like NAD/FAD-binding domain"/>
    <property type="match status" value="1"/>
</dbReference>
<evidence type="ECO:0000256" key="5">
    <source>
        <dbReference type="ARBA" id="ARBA00022679"/>
    </source>
</evidence>
<dbReference type="GO" id="GO:0046872">
    <property type="term" value="F:metal ion binding"/>
    <property type="evidence" value="ECO:0007669"/>
    <property type="project" value="UniProtKB-KW"/>
</dbReference>
<dbReference type="InterPro" id="IPR050134">
    <property type="entry name" value="NAD-dep_sirtuin_deacylases"/>
</dbReference>
<name>A0AAV2IHE0_LYMST</name>
<feature type="binding site" evidence="10">
    <location>
        <position position="331"/>
    </location>
    <ligand>
        <name>Zn(2+)</name>
        <dbReference type="ChEBI" id="CHEBI:29105"/>
    </ligand>
</feature>
<feature type="compositionally biased region" description="Polar residues" evidence="11">
    <location>
        <begin position="1"/>
        <end position="15"/>
    </location>
</feature>
<reference evidence="13 14" key="1">
    <citation type="submission" date="2024-04" db="EMBL/GenBank/DDBJ databases">
        <authorList>
            <consortium name="Genoscope - CEA"/>
            <person name="William W."/>
        </authorList>
    </citation>
    <scope>NUCLEOTIDE SEQUENCE [LARGE SCALE GENOMIC DNA]</scope>
</reference>
<feature type="compositionally biased region" description="Basic residues" evidence="11">
    <location>
        <begin position="658"/>
        <end position="671"/>
    </location>
</feature>
<dbReference type="PROSITE" id="PS50305">
    <property type="entry name" value="SIRTUIN"/>
    <property type="match status" value="1"/>
</dbReference>
<evidence type="ECO:0000256" key="4">
    <source>
        <dbReference type="ARBA" id="ARBA00012928"/>
    </source>
</evidence>
<dbReference type="InterPro" id="IPR026590">
    <property type="entry name" value="Ssirtuin_cat_dom"/>
</dbReference>
<dbReference type="PANTHER" id="PTHR11085">
    <property type="entry name" value="NAD-DEPENDENT PROTEIN DEACYLASE SIRTUIN-5, MITOCHONDRIAL-RELATED"/>
    <property type="match status" value="1"/>
</dbReference>
<feature type="region of interest" description="Disordered" evidence="11">
    <location>
        <begin position="472"/>
        <end position="499"/>
    </location>
</feature>
<evidence type="ECO:0000256" key="6">
    <source>
        <dbReference type="ARBA" id="ARBA00022723"/>
    </source>
</evidence>
<dbReference type="FunFam" id="3.30.1600.10:FF:000013">
    <property type="entry name" value="NAD-dependent protein deacetylase sirtuin-1"/>
    <property type="match status" value="1"/>
</dbReference>
<keyword evidence="14" id="KW-1185">Reference proteome</keyword>
<evidence type="ECO:0000259" key="12">
    <source>
        <dbReference type="PROSITE" id="PS50305"/>
    </source>
</evidence>
<evidence type="ECO:0000256" key="3">
    <source>
        <dbReference type="ARBA" id="ARBA00006924"/>
    </source>
</evidence>
<dbReference type="GO" id="GO:0002039">
    <property type="term" value="F:p53 binding"/>
    <property type="evidence" value="ECO:0007669"/>
    <property type="project" value="TreeGrafter"/>
</dbReference>
<comment type="subcellular location">
    <subcellularLocation>
        <location evidence="2">Nucleus</location>
    </subcellularLocation>
</comment>
<dbReference type="EMBL" id="CAXITT010000727">
    <property type="protein sequence ID" value="CAL1545658.1"/>
    <property type="molecule type" value="Genomic_DNA"/>
</dbReference>
<organism evidence="13 14">
    <name type="scientific">Lymnaea stagnalis</name>
    <name type="common">Great pond snail</name>
    <name type="synonym">Helix stagnalis</name>
    <dbReference type="NCBI Taxonomy" id="6523"/>
    <lineage>
        <taxon>Eukaryota</taxon>
        <taxon>Metazoa</taxon>
        <taxon>Spiralia</taxon>
        <taxon>Lophotrochozoa</taxon>
        <taxon>Mollusca</taxon>
        <taxon>Gastropoda</taxon>
        <taxon>Heterobranchia</taxon>
        <taxon>Euthyneura</taxon>
        <taxon>Panpulmonata</taxon>
        <taxon>Hygrophila</taxon>
        <taxon>Lymnaeoidea</taxon>
        <taxon>Lymnaeidae</taxon>
        <taxon>Lymnaea</taxon>
    </lineage>
</organism>
<dbReference type="GO" id="GO:0017136">
    <property type="term" value="F:histone deacetylase activity, NAD-dependent"/>
    <property type="evidence" value="ECO:0007669"/>
    <property type="project" value="TreeGrafter"/>
</dbReference>
<feature type="region of interest" description="Disordered" evidence="11">
    <location>
        <begin position="658"/>
        <end position="778"/>
    </location>
</feature>
<dbReference type="Gene3D" id="3.30.1600.10">
    <property type="entry name" value="SIR2/SIRT2 'Small Domain"/>
    <property type="match status" value="1"/>
</dbReference>
<dbReference type="Pfam" id="PF02146">
    <property type="entry name" value="SIR2"/>
    <property type="match status" value="1"/>
</dbReference>
<evidence type="ECO:0000256" key="8">
    <source>
        <dbReference type="ARBA" id="ARBA00023027"/>
    </source>
</evidence>
<feature type="compositionally biased region" description="Basic and acidic residues" evidence="11">
    <location>
        <begin position="763"/>
        <end position="778"/>
    </location>
</feature>
<feature type="region of interest" description="Disordered" evidence="11">
    <location>
        <begin position="1"/>
        <end position="51"/>
    </location>
</feature>
<comment type="cofactor">
    <cofactor evidence="1">
        <name>Zn(2+)</name>
        <dbReference type="ChEBI" id="CHEBI:29105"/>
    </cofactor>
</comment>
<evidence type="ECO:0000256" key="10">
    <source>
        <dbReference type="PROSITE-ProRule" id="PRU00236"/>
    </source>
</evidence>
<comment type="similarity">
    <text evidence="3">Belongs to the sirtuin family. Class I subfamily.</text>
</comment>
<protein>
    <recommendedName>
        <fullName evidence="4">protein acetyllysine N-acetyltransferase</fullName>
        <ecNumber evidence="4">2.3.1.286</ecNumber>
    </recommendedName>
</protein>
<dbReference type="CDD" id="cd01408">
    <property type="entry name" value="SIRT1"/>
    <property type="match status" value="1"/>
</dbReference>
<comment type="caution">
    <text evidence="13">The sequence shown here is derived from an EMBL/GenBank/DDBJ whole genome shotgun (WGS) entry which is preliminary data.</text>
</comment>
<feature type="compositionally biased region" description="Polar residues" evidence="11">
    <location>
        <begin position="488"/>
        <end position="499"/>
    </location>
</feature>
<keyword evidence="8" id="KW-0520">NAD</keyword>
<dbReference type="AlphaFoldDB" id="A0AAV2IHE0"/>
<evidence type="ECO:0000313" key="13">
    <source>
        <dbReference type="EMBL" id="CAL1545658.1"/>
    </source>
</evidence>
<feature type="compositionally biased region" description="Basic and acidic residues" evidence="11">
    <location>
        <begin position="848"/>
        <end position="860"/>
    </location>
</feature>
<feature type="binding site" evidence="10">
    <location>
        <position position="352"/>
    </location>
    <ligand>
        <name>Zn(2+)</name>
        <dbReference type="ChEBI" id="CHEBI:29105"/>
    </ligand>
</feature>
<evidence type="ECO:0000256" key="1">
    <source>
        <dbReference type="ARBA" id="ARBA00001947"/>
    </source>
</evidence>
<keyword evidence="7 10" id="KW-0862">Zinc</keyword>
<evidence type="ECO:0000256" key="9">
    <source>
        <dbReference type="ARBA" id="ARBA00023242"/>
    </source>
</evidence>
<dbReference type="GO" id="GO:0033553">
    <property type="term" value="C:rDNA heterochromatin"/>
    <property type="evidence" value="ECO:0007669"/>
    <property type="project" value="TreeGrafter"/>
</dbReference>
<dbReference type="InterPro" id="IPR003000">
    <property type="entry name" value="Sirtuin"/>
</dbReference>
<dbReference type="GO" id="GO:0005637">
    <property type="term" value="C:nuclear inner membrane"/>
    <property type="evidence" value="ECO:0007669"/>
    <property type="project" value="TreeGrafter"/>
</dbReference>
<accession>A0AAV2IHE0</accession>
<keyword evidence="5" id="KW-0808">Transferase</keyword>
<feature type="compositionally biased region" description="Acidic residues" evidence="11">
    <location>
        <begin position="102"/>
        <end position="119"/>
    </location>
</feature>
<gene>
    <name evidence="13" type="ORF">GSLYS_00019087001</name>
</gene>
<dbReference type="GO" id="GO:0005654">
    <property type="term" value="C:nucleoplasm"/>
    <property type="evidence" value="ECO:0007669"/>
    <property type="project" value="TreeGrafter"/>
</dbReference>
<dbReference type="PANTHER" id="PTHR11085:SF9">
    <property type="entry name" value="NAD-DEPENDENT PROTEIN DEACETYLASE SIRTUIN-1"/>
    <property type="match status" value="1"/>
</dbReference>
<dbReference type="InterPro" id="IPR029035">
    <property type="entry name" value="DHS-like_NAD/FAD-binding_dom"/>
</dbReference>
<feature type="region of interest" description="Disordered" evidence="11">
    <location>
        <begin position="96"/>
        <end position="121"/>
    </location>
</feature>
<dbReference type="EC" id="2.3.1.286" evidence="4"/>
<dbReference type="GO" id="GO:0070403">
    <property type="term" value="F:NAD+ binding"/>
    <property type="evidence" value="ECO:0007669"/>
    <property type="project" value="InterPro"/>
</dbReference>
<sequence length="982" mass="107093">MQATSDVSDITSSIELSLPQETSNNSETETEIAGVGRIGESAVASSSIDEVDEVKCPVTGVSHLNNDTVTSLVPPEREMVPPDTCKIDCGSSNPMPMCVSEDQTDDNSNDPVGPDEGDNASEISDFSDFSQESWQPVQGPIAWVQEQMRRGQSPRKILEDLVPSGTVIPDGLDPIMLWKIIINIVSEPPKRKKLHDINTLDDVLRLLKTCKKIMVLTGAGVSVSCGIPDFRSRDGVYARLAKDFPNLPDPQAMFDIHFFRSDPRPFFKFAKEIYPGQFQPSPCHHFIRLIEGKGKLLRNYTQNIDTLEQVAGIQKVVQCHGSFATATCAVCSHKVDSDAIKEDIFNQVIPHCPRCPSSNQNAVMKPDIVFFGESLPEHFHNQMAADKDECDLLIVIGSSLKVRPVALIPNSLPANVPQILINRERLHHFNFDVELLGNCDGIIGELCRRLGPGWEHLATPGAQLEEILMTDLPTPPVSPESVEAMSPTYPSDDSSNDAISQNRENAVDKADLDKLAPVVGSEAGPAIDTSEYVVSSACIPEKDLPQIIEPSECSATLAVAPEVREDDVGVYEVSTSQSESACAKSHRSHHHKHTGKWPFASINSKTYTECIPPSNAADQSCSACIDQPSASCSSQEIETLVSACHKRDVMYIPNKKTHIHHGQSHSHHNHHFHDISKSHQLAQPFEEPSSHQEHPTFVEPQTSLHLNGDIPQDQSDSTSLKKSEKRPFINTGAGEADTKDDEASSEAKRPKLSANSCDGDGPETDKKETPDSLSHDSSLDDMRKMWCSKHRLSLAHRMGDNQVLFLPPSRYVFKGAEVYTDSDSEDSSDDDDDGITESMTSSEVVAEEFERSSSIDSRSDSAEKYLAKESHLEGLVDSTAMKSMDVVGEIPSSTALKLLDLASVAADSSALKMLGAENVGCDSNEQDSGLPSLPLMDIEVSDLLPSSIPQNNECFTLPNIPHEVVAEALGTCPVSSSDEVLQ</sequence>
<feature type="binding site" evidence="10">
    <location>
        <position position="328"/>
    </location>
    <ligand>
        <name>Zn(2+)</name>
        <dbReference type="ChEBI" id="CHEBI:29105"/>
    </ligand>
</feature>
<feature type="region of interest" description="Disordered" evidence="11">
    <location>
        <begin position="818"/>
        <end position="860"/>
    </location>
</feature>
<dbReference type="GO" id="GO:0003714">
    <property type="term" value="F:transcription corepressor activity"/>
    <property type="evidence" value="ECO:0007669"/>
    <property type="project" value="TreeGrafter"/>
</dbReference>
<dbReference type="Proteomes" id="UP001497497">
    <property type="component" value="Unassembled WGS sequence"/>
</dbReference>
<keyword evidence="9" id="KW-0539">Nucleus</keyword>
<feature type="active site" description="Proton acceptor" evidence="10">
    <location>
        <position position="320"/>
    </location>
</feature>
<dbReference type="Gene3D" id="3.40.50.1220">
    <property type="entry name" value="TPP-binding domain"/>
    <property type="match status" value="1"/>
</dbReference>
<feature type="compositionally biased region" description="Acidic residues" evidence="11">
    <location>
        <begin position="820"/>
        <end position="835"/>
    </location>
</feature>
<evidence type="ECO:0000313" key="14">
    <source>
        <dbReference type="Proteomes" id="UP001497497"/>
    </source>
</evidence>